<gene>
    <name evidence="2" type="ORF">ZT1A5_G7037</name>
</gene>
<organism evidence="2 3">
    <name type="scientific">Zymoseptoria tritici ST99CH_1A5</name>
    <dbReference type="NCBI Taxonomy" id="1276529"/>
    <lineage>
        <taxon>Eukaryota</taxon>
        <taxon>Fungi</taxon>
        <taxon>Dikarya</taxon>
        <taxon>Ascomycota</taxon>
        <taxon>Pezizomycotina</taxon>
        <taxon>Dothideomycetes</taxon>
        <taxon>Dothideomycetidae</taxon>
        <taxon>Mycosphaerellales</taxon>
        <taxon>Mycosphaerellaceae</taxon>
        <taxon>Zymoseptoria</taxon>
    </lineage>
</organism>
<dbReference type="EMBL" id="LT882681">
    <property type="protein sequence ID" value="SMY25595.1"/>
    <property type="molecule type" value="Genomic_DNA"/>
</dbReference>
<evidence type="ECO:0000259" key="1">
    <source>
        <dbReference type="Pfam" id="PF24494"/>
    </source>
</evidence>
<dbReference type="AlphaFoldDB" id="A0A1Y6LMT1"/>
<sequence>MQQATDELCAQLSDLEFIDSPGYLPFCPATSPRYQHIQLSPTPRFLFRVWSPNSDGQTDSIWIDSRDAAAKLGSAAEDLFQTSDVAATAAEIANHLWWRRGDRADNLVSWTSSLLFAIQYMIYRRRLESDGSDLDEIMLCILDTSDYPAGTFACDMDLIKAFYAESEDLQKLHRMRTGGIYYYGEYLSQGSIKIEGKCKIVSAQAMLDCGLASLWASFDPEFEGENRWAKAVVQIRQSLLCSETSSDNIDDEQADIAVRIAELFGSGWRLPMSVNLLALLPGQLQAASIGSILIGKGGYKDDALRICALMNVQSSSEMPEVCRVQKILLLIHELRSRRKTEEFLREAISSVRCASMYMHGIADLTDEDRSKYLELVQQVQFMSRSLEQSIGEVPRVEQWRM</sequence>
<feature type="domain" description="DUF7587" evidence="1">
    <location>
        <begin position="42"/>
        <end position="193"/>
    </location>
</feature>
<protein>
    <recommendedName>
        <fullName evidence="1">DUF7587 domain-containing protein</fullName>
    </recommendedName>
</protein>
<proteinExistence type="predicted"/>
<accession>A0A1Y6LMT1</accession>
<evidence type="ECO:0000313" key="3">
    <source>
        <dbReference type="Proteomes" id="UP000215453"/>
    </source>
</evidence>
<reference evidence="2 3" key="1">
    <citation type="submission" date="2016-10" db="EMBL/GenBank/DDBJ databases">
        <authorList>
            <person name="Varghese N."/>
        </authorList>
    </citation>
    <scope>NUCLEOTIDE SEQUENCE [LARGE SCALE GENOMIC DNA]</scope>
</reference>
<evidence type="ECO:0000313" key="2">
    <source>
        <dbReference type="EMBL" id="SMY25595.1"/>
    </source>
</evidence>
<dbReference type="InterPro" id="IPR056009">
    <property type="entry name" value="DUF7587"/>
</dbReference>
<dbReference type="Proteomes" id="UP000215453">
    <property type="component" value="Chromosome 6"/>
</dbReference>
<name>A0A1Y6LMT1_ZYMTR</name>
<dbReference type="Pfam" id="PF24494">
    <property type="entry name" value="DUF7587"/>
    <property type="match status" value="1"/>
</dbReference>